<dbReference type="Gene3D" id="3.40.50.150">
    <property type="entry name" value="Vaccinia Virus protein VP39"/>
    <property type="match status" value="1"/>
</dbReference>
<dbReference type="InterPro" id="IPR013149">
    <property type="entry name" value="ADH-like_C"/>
</dbReference>
<dbReference type="Pfam" id="PF21089">
    <property type="entry name" value="PKS_DH_N"/>
    <property type="match status" value="1"/>
</dbReference>
<evidence type="ECO:0000256" key="5">
    <source>
        <dbReference type="ARBA" id="ARBA00022857"/>
    </source>
</evidence>
<accession>A0ABP1Q304</accession>
<keyword evidence="2" id="KW-0596">Phosphopantetheine</keyword>
<dbReference type="Gene3D" id="3.30.70.3290">
    <property type="match status" value="2"/>
</dbReference>
<feature type="domain" description="Ketosynthase family 3 (KS3)" evidence="9">
    <location>
        <begin position="243"/>
        <end position="658"/>
    </location>
</feature>
<dbReference type="PROSITE" id="PS52019">
    <property type="entry name" value="PKS_MFAS_DH"/>
    <property type="match status" value="1"/>
</dbReference>
<dbReference type="Gene3D" id="3.40.50.720">
    <property type="entry name" value="NAD(P)-binding Rossmann-like Domain"/>
    <property type="match status" value="2"/>
</dbReference>
<keyword evidence="12" id="KW-1185">Reference proteome</keyword>
<dbReference type="Gene3D" id="3.40.366.10">
    <property type="entry name" value="Malonyl-Coenzyme A Acyl Carrier Protein, domain 2"/>
    <property type="match status" value="1"/>
</dbReference>
<dbReference type="Pfam" id="PF08659">
    <property type="entry name" value="KR"/>
    <property type="match status" value="1"/>
</dbReference>
<dbReference type="InterPro" id="IPR049551">
    <property type="entry name" value="PKS_DH_C"/>
</dbReference>
<feature type="active site" description="Proton donor; for dehydratase activity" evidence="8">
    <location>
        <position position="1273"/>
    </location>
</feature>
<dbReference type="InterPro" id="IPR018201">
    <property type="entry name" value="Ketoacyl_synth_AS"/>
</dbReference>
<dbReference type="InterPro" id="IPR014043">
    <property type="entry name" value="Acyl_transferase_dom"/>
</dbReference>
<dbReference type="Pfam" id="PF23297">
    <property type="entry name" value="ACP_SdgA_C"/>
    <property type="match status" value="1"/>
</dbReference>
<dbReference type="SUPFAM" id="SSF52151">
    <property type="entry name" value="FabD/lysophospholipase-like"/>
    <property type="match status" value="1"/>
</dbReference>
<reference evidence="11 12" key="1">
    <citation type="submission" date="2024-08" db="EMBL/GenBank/DDBJ databases">
        <authorList>
            <person name="Cucini C."/>
            <person name="Frati F."/>
        </authorList>
    </citation>
    <scope>NUCLEOTIDE SEQUENCE [LARGE SCALE GENOMIC DNA]</scope>
</reference>
<dbReference type="PROSITE" id="PS52004">
    <property type="entry name" value="KS3_2"/>
    <property type="match status" value="1"/>
</dbReference>
<evidence type="ECO:0000256" key="4">
    <source>
        <dbReference type="ARBA" id="ARBA00022679"/>
    </source>
</evidence>
<dbReference type="Gene3D" id="3.10.129.110">
    <property type="entry name" value="Polyketide synthase dehydratase"/>
    <property type="match status" value="1"/>
</dbReference>
<dbReference type="InterPro" id="IPR011032">
    <property type="entry name" value="GroES-like_sf"/>
</dbReference>
<dbReference type="SMART" id="SM00826">
    <property type="entry name" value="PKS_DH"/>
    <property type="match status" value="1"/>
</dbReference>
<dbReference type="Gene3D" id="3.90.180.10">
    <property type="entry name" value="Medium-chain alcohol dehydrogenases, catalytic domain"/>
    <property type="match status" value="1"/>
</dbReference>
<dbReference type="SUPFAM" id="SSF50129">
    <property type="entry name" value="GroES-like"/>
    <property type="match status" value="1"/>
</dbReference>
<evidence type="ECO:0000313" key="12">
    <source>
        <dbReference type="Proteomes" id="UP001642540"/>
    </source>
</evidence>
<dbReference type="SMART" id="SM00829">
    <property type="entry name" value="PKS_ER"/>
    <property type="match status" value="1"/>
</dbReference>
<dbReference type="InterPro" id="IPR016039">
    <property type="entry name" value="Thiolase-like"/>
</dbReference>
<feature type="domain" description="PKS/mFAS DH" evidence="10">
    <location>
        <begin position="1054"/>
        <end position="1358"/>
    </location>
</feature>
<dbReference type="SUPFAM" id="SSF53901">
    <property type="entry name" value="Thiolase-like"/>
    <property type="match status" value="1"/>
</dbReference>
<dbReference type="InterPro" id="IPR020807">
    <property type="entry name" value="PKS_DH"/>
</dbReference>
<dbReference type="InterPro" id="IPR049552">
    <property type="entry name" value="PKS_DH_N"/>
</dbReference>
<dbReference type="SMART" id="SM00827">
    <property type="entry name" value="PKS_AT"/>
    <property type="match status" value="1"/>
</dbReference>
<dbReference type="InterPro" id="IPR014030">
    <property type="entry name" value="Ketoacyl_synth_N"/>
</dbReference>
<dbReference type="PROSITE" id="PS01162">
    <property type="entry name" value="QOR_ZETA_CRYSTAL"/>
    <property type="match status" value="1"/>
</dbReference>
<keyword evidence="3" id="KW-0597">Phosphoprotein</keyword>
<feature type="active site" description="Proton acceptor; for dehydratase activity" evidence="8">
    <location>
        <position position="1096"/>
    </location>
</feature>
<dbReference type="Pfam" id="PF08242">
    <property type="entry name" value="Methyltransf_12"/>
    <property type="match status" value="1"/>
</dbReference>
<evidence type="ECO:0000259" key="9">
    <source>
        <dbReference type="PROSITE" id="PS52004"/>
    </source>
</evidence>
<dbReference type="InterPro" id="IPR013154">
    <property type="entry name" value="ADH-like_N"/>
</dbReference>
<dbReference type="Pfam" id="PF02801">
    <property type="entry name" value="Ketoacyl-synt_C"/>
    <property type="match status" value="1"/>
</dbReference>
<sequence length="2726" mass="302750">MWDFKQMYWIIPICQDEDLSMASLTAKLIKRNCSELVIALVSQTVNRHTRKLLRHEVDVVIISQEENSDVDVSRIDMLLLESLNFGTRSAAIVIKPGVLVFQTIRQVLKTAPHLWMNQGGVWMVVPIRPNPTKYELAVQDLVKNGGKFDLEFIKCNIAHRIKDEGKVYRNEAVLSWAQLKCYTGQDFPCIQLEPDVLTAMKLNTTSDGVQWDAPWQNAIFNQLASVLNPSTSPSTSLFEQNQDSWVAIVGMACRFPQANSIPEFWQVLSSGQNTASSPPTDRLGKCTLEKNMKGNFLKCPVDLYDAGFFRLPPTEVEITDVQARLLLEVSWEALEDACINPEKLRNKPVGVFHGSWIHDYKDILQDCQKSNKDFMRKYIGNGLGSAGARVSFFYGFTGPNIATDSACSSSLIAVELACKSLQNGDCPVALASGSNIILQMDMGQKVIFSQDGKCKSFDSKADGYGRGEGVAVLVLKRYADALRDGDPIHGIILGSASTQEGMSPSIGTPTVKNERATLEMALESAQLSPLDVDYVEAHATGTKVGDPIEAKAIVEAYSSQGKERISPLLIGSVKTNIGHTEACSGIASLIKVLLAMKHETIPATINIETINPKVDFSSIPGIICTEIQPWKKSSTRPRIAGISNFGITGTDAHLLVREPPLRKEAKLNFKLKTCPIHILALSAKTDGVLDQLSQSFISLLEDETRSSTIEELTYTANACRAHLLPCRRAVVGRNKEELVLQLRQQQIQTIANENEEDLLNIGFIFNTSLNYDDDDLEQHAQLYHTFPIFQIHMNYCSTLCERLSGFSPLSSILNRISPVLLRDRKLSILSANYSLYKLWESWGLAASSVVGLNFGEIIGAVVADQLSLEHGVRLIIGNGEDGSNEVGRFELNSTKITTLYISGEKGELEAVQGLPKEHWKRVCLADGDENTRLSQQQLESSSTSRASGASNNFIKVGQHGNCQLLSNLGKPGNEVKATEEKGLGSILSTLGSLYEAGYVIDWEGFYMHRPCTKVSLPHYPFQRKSYWFKYELKRQRDMEPLSSRPTLTQQQTNHPLLGSYLAPDSKIDADLCGSQILNTFETFLSPQEKAPYLSAHMIGTEIIFPAAAFLELLLAARSFQSRNKKGFPHSYILENFHVHHPLRLLPTSQTSLRTVMTKTETDVSAWSVFAETGRTDKELNNSMWKQHATCDTSHIEPVMDEQGLHDIADIKKRALYIENGHTMFYNGIGKVGLNFGNEFKSLEEIYHQKSETLAQVPIPQDASNYICHPLLSDAMIQCYIFHQRQLTSDTALQVPVSIGKFVCHRLLSQAECWGFYEPKCHVYFNAEKDTVYLLDSEGYTLATMRQLELATTTVNSILKAAGVSINEIPEKERAMDSFETVWKPDERHQVVGSRCVKDGDFTTSPDYISLVRSLEQRNRFTKLEKEQDDLVNRLCELFVLKAFYEMGWKPKLGQTFNVLELANELEISDTFLPAFRHFISYFVDNGVLRAQSDTANLIFQIENLPETYEKVEENIEKISASLSSYRALKFIKSSGTSLGPCLQGKVKGQQILFGSEDADGLTPAAQYYKINRFYSIVARSAPNVFLEISKNMWSSLSSLGGDENSSEKMSRPIIRILEVGAGTGTFTKDALSLLEYEGIDFQYYFTDISFSFLKKAETLFAEYDGKISYSTLDVEKDPLEQGFPPSYFDVVVGLDVLHATEDLRRTLGFIQKILKTGGKLLIGETNIVIKEFDVVFGIVSGYWKFKDYDLRPTHCIISAAKWAALLRDVGFRGPSSQILSANNNHCVVVATLSQQDLPDVEPSNEISELGIKNWLLFHDFQEDGTNFKLVSGIRRRMAELGRHVHPHFVHQLTELSSSSSGTSSFLKEITSHTEGILCLIQGEDSLAENNCRAILEPLLVTSKHLLGKRKTDSSIVPKVFVVTLGLWSGGEEGVQVWSPSSSTLWGFIRCIRMELPGLVSKLVDLDYPSDLNEKEKALNCLFQELWLGDDETEVVYRQGGRYCRRLKKIPIISDNLLLPIPNTVCGNFSVELPQSNLLSDVSYVSKLIEDVGENEVVVEVRAAALNFRDIFSIMKPSDRFRDLNTIGIDFSGVVTNVGRKVTGLNIGTPVFGIALKDSTITGYIQVPAQLLAVVPPTISFREAASVPVAFLTAWYCLVNVAKASPDQTVLIHAASGGVGLIAIQIAKLLGLRIVATAGNLKKRNYLSQLGIQHVFNSRTLEYGERIKEITNGKGVDIVLNCLTGPGFKETSLEICKVGGHFVEMSKLEIWEEGEVAERKPGVNYTIVDLPTVDPVIIFDMLKRCSALLESGSLCPGPITYFTASRLVPALQFLQKAKHIGKVVVGMPLFEPETGMWMESLFSERSTYLITGGMGAIGLAIAAWMVSRGAKYLIIMGRSPPKESAKKFIQAMEEGGARILSMEGDISELNQVRKVLQDIQMDPTFPPLRGVHHCAGVLSDRMLVHQDWDNFECVMSPKVKGAYNLHTLTLDTPLEFFVVHSSMISTLGHVGQANYAAGSAYLEALIEKRCWMGLPGMCVNWGVIDAGLGEKLEINIMNPASLSSAVEALELYFLENRSVVIGGILKFDGILKLMPVYKDTLFEYVSEQFSENDGTLLQQHDGDGGGAAVASLVSIYFNAKGEEEKQLLITSCVKNQLSETLCISSHEVREGVQFSRMGLDSLLSIEFYNRLQRQMGKIDLGYIDMESNGTLEQITELIRNAFECSVK</sequence>
<dbReference type="InterPro" id="IPR013217">
    <property type="entry name" value="Methyltransf_12"/>
</dbReference>
<dbReference type="PANTHER" id="PTHR43775:SF37">
    <property type="entry name" value="SI:DKEY-61P9.11"/>
    <property type="match status" value="1"/>
</dbReference>
<evidence type="ECO:0000256" key="6">
    <source>
        <dbReference type="ARBA" id="ARBA00023268"/>
    </source>
</evidence>
<dbReference type="InterPro" id="IPR057326">
    <property type="entry name" value="KR_dom"/>
</dbReference>
<dbReference type="InterPro" id="IPR050091">
    <property type="entry name" value="PKS_NRPS_Biosynth_Enz"/>
</dbReference>
<dbReference type="PANTHER" id="PTHR43775">
    <property type="entry name" value="FATTY ACID SYNTHASE"/>
    <property type="match status" value="1"/>
</dbReference>
<dbReference type="InterPro" id="IPR001227">
    <property type="entry name" value="Ac_transferase_dom_sf"/>
</dbReference>
<dbReference type="Proteomes" id="UP001642540">
    <property type="component" value="Unassembled WGS sequence"/>
</dbReference>
<dbReference type="InterPro" id="IPR009081">
    <property type="entry name" value="PP-bd_ACP"/>
</dbReference>
<dbReference type="CDD" id="cd02440">
    <property type="entry name" value="AdoMet_MTases"/>
    <property type="match status" value="1"/>
</dbReference>
<dbReference type="InterPro" id="IPR013968">
    <property type="entry name" value="PKS_KR"/>
</dbReference>
<evidence type="ECO:0000259" key="10">
    <source>
        <dbReference type="PROSITE" id="PS52019"/>
    </source>
</evidence>
<keyword evidence="5" id="KW-0521">NADP</keyword>
<organism evidence="11 12">
    <name type="scientific">Orchesella dallaii</name>
    <dbReference type="NCBI Taxonomy" id="48710"/>
    <lineage>
        <taxon>Eukaryota</taxon>
        <taxon>Metazoa</taxon>
        <taxon>Ecdysozoa</taxon>
        <taxon>Arthropoda</taxon>
        <taxon>Hexapoda</taxon>
        <taxon>Collembola</taxon>
        <taxon>Entomobryomorpha</taxon>
        <taxon>Entomobryoidea</taxon>
        <taxon>Orchesellidae</taxon>
        <taxon>Orchesellinae</taxon>
        <taxon>Orchesella</taxon>
    </lineage>
</organism>
<dbReference type="Pfam" id="PF08240">
    <property type="entry name" value="ADH_N"/>
    <property type="match status" value="1"/>
</dbReference>
<dbReference type="Pfam" id="PF22621">
    <property type="entry name" value="CurL-like_PKS_C"/>
    <property type="match status" value="1"/>
</dbReference>
<dbReference type="InterPro" id="IPR029063">
    <property type="entry name" value="SAM-dependent_MTases_sf"/>
</dbReference>
<comment type="caution">
    <text evidence="11">The sequence shown here is derived from an EMBL/GenBank/DDBJ whole genome shotgun (WGS) entry which is preliminary data.</text>
</comment>
<comment type="similarity">
    <text evidence="1">Belongs to the zinc-containing alcohol dehydrogenase family. Quinone oxidoreductase subfamily.</text>
</comment>
<dbReference type="InterPro" id="IPR049900">
    <property type="entry name" value="PKS_mFAS_DH"/>
</dbReference>
<evidence type="ECO:0000313" key="11">
    <source>
        <dbReference type="EMBL" id="CAL8085367.1"/>
    </source>
</evidence>
<dbReference type="EMBL" id="CAXLJM020000019">
    <property type="protein sequence ID" value="CAL8085367.1"/>
    <property type="molecule type" value="Genomic_DNA"/>
</dbReference>
<feature type="region of interest" description="N-terminal hotdog fold" evidence="8">
    <location>
        <begin position="1054"/>
        <end position="1199"/>
    </location>
</feature>
<dbReference type="CDD" id="cd00833">
    <property type="entry name" value="PKS"/>
    <property type="match status" value="1"/>
</dbReference>
<dbReference type="InterPro" id="IPR014031">
    <property type="entry name" value="Ketoacyl_synth_C"/>
</dbReference>
<dbReference type="InterPro" id="IPR036291">
    <property type="entry name" value="NAD(P)-bd_dom_sf"/>
</dbReference>
<feature type="region of interest" description="C-terminal hotdog fold" evidence="8">
    <location>
        <begin position="1215"/>
        <end position="1358"/>
    </location>
</feature>
<dbReference type="SUPFAM" id="SSF47336">
    <property type="entry name" value="ACP-like"/>
    <property type="match status" value="1"/>
</dbReference>
<name>A0ABP1Q304_9HEXA</name>
<keyword evidence="7" id="KW-0012">Acyltransferase</keyword>
<dbReference type="Pfam" id="PF00107">
    <property type="entry name" value="ADH_zinc_N"/>
    <property type="match status" value="1"/>
</dbReference>
<dbReference type="InterPro" id="IPR020841">
    <property type="entry name" value="PKS_Beta-ketoAc_synthase_dom"/>
</dbReference>
<dbReference type="Pfam" id="PF14765">
    <property type="entry name" value="PS-DH"/>
    <property type="match status" value="1"/>
</dbReference>
<evidence type="ECO:0000256" key="8">
    <source>
        <dbReference type="PROSITE-ProRule" id="PRU01363"/>
    </source>
</evidence>
<evidence type="ECO:0000256" key="1">
    <source>
        <dbReference type="ARBA" id="ARBA00010371"/>
    </source>
</evidence>
<keyword evidence="6" id="KW-0511">Multifunctional enzyme</keyword>
<dbReference type="InterPro" id="IPR016035">
    <property type="entry name" value="Acyl_Trfase/lysoPLipase"/>
</dbReference>
<dbReference type="InterPro" id="IPR020843">
    <property type="entry name" value="ER"/>
</dbReference>
<dbReference type="SMART" id="SM00825">
    <property type="entry name" value="PKS_KS"/>
    <property type="match status" value="1"/>
</dbReference>
<dbReference type="InterPro" id="IPR042104">
    <property type="entry name" value="PKS_dehydratase_sf"/>
</dbReference>
<evidence type="ECO:0000256" key="3">
    <source>
        <dbReference type="ARBA" id="ARBA00022553"/>
    </source>
</evidence>
<evidence type="ECO:0000256" key="2">
    <source>
        <dbReference type="ARBA" id="ARBA00022450"/>
    </source>
</evidence>
<dbReference type="Gene3D" id="1.10.1200.10">
    <property type="entry name" value="ACP-like"/>
    <property type="match status" value="1"/>
</dbReference>
<keyword evidence="4" id="KW-0808">Transferase</keyword>
<protein>
    <submittedName>
        <fullName evidence="11">Uncharacterized protein</fullName>
    </submittedName>
</protein>
<dbReference type="SUPFAM" id="SSF51735">
    <property type="entry name" value="NAD(P)-binding Rossmann-fold domains"/>
    <property type="match status" value="3"/>
</dbReference>
<dbReference type="PROSITE" id="PS00606">
    <property type="entry name" value="KS3_1"/>
    <property type="match status" value="1"/>
</dbReference>
<dbReference type="SUPFAM" id="SSF53335">
    <property type="entry name" value="S-adenosyl-L-methionine-dependent methyltransferases"/>
    <property type="match status" value="1"/>
</dbReference>
<dbReference type="InterPro" id="IPR002364">
    <property type="entry name" value="Quin_OxRdtase/zeta-crystal_CS"/>
</dbReference>
<dbReference type="InterPro" id="IPR036736">
    <property type="entry name" value="ACP-like_sf"/>
</dbReference>
<evidence type="ECO:0000256" key="7">
    <source>
        <dbReference type="ARBA" id="ARBA00023315"/>
    </source>
</evidence>
<dbReference type="SMART" id="SM00822">
    <property type="entry name" value="PKS_KR"/>
    <property type="match status" value="1"/>
</dbReference>
<proteinExistence type="inferred from homology"/>
<dbReference type="Gene3D" id="3.40.47.10">
    <property type="match status" value="1"/>
</dbReference>
<dbReference type="CDD" id="cd05195">
    <property type="entry name" value="enoyl_red"/>
    <property type="match status" value="1"/>
</dbReference>
<dbReference type="Pfam" id="PF00109">
    <property type="entry name" value="ketoacyl-synt"/>
    <property type="match status" value="1"/>
</dbReference>
<gene>
    <name evidence="11" type="ORF">ODALV1_LOCUS6090</name>
</gene>